<feature type="transmembrane region" description="Helical" evidence="1">
    <location>
        <begin position="166"/>
        <end position="184"/>
    </location>
</feature>
<keyword evidence="1" id="KW-0472">Membrane</keyword>
<sequence length="207" mass="22336">MTESAAMTDATAEKSARNKGRLLFFLAQLPYLILYVTAVALAAMTDSDPTEAATRWIWFIPAVALVAIYGGWQQGNAGTTMSSRGLFLLRQVLHWAALAVVIHFLFREDLQHFLNAETDGFVTIFLLGLTAMLAGVHADWKMGLFGAFLILTGVLIGWFDDNALKLTLGGIAIFAVVLTLLVRFKFMGKKTAKGAHAGKADAVDAAG</sequence>
<protein>
    <submittedName>
        <fullName evidence="2">Uncharacterized protein</fullName>
    </submittedName>
</protein>
<evidence type="ECO:0000313" key="3">
    <source>
        <dbReference type="Proteomes" id="UP001432180"/>
    </source>
</evidence>
<feature type="transmembrane region" description="Helical" evidence="1">
    <location>
        <begin position="118"/>
        <end position="136"/>
    </location>
</feature>
<keyword evidence="1" id="KW-1133">Transmembrane helix</keyword>
<feature type="transmembrane region" description="Helical" evidence="1">
    <location>
        <begin position="143"/>
        <end position="160"/>
    </location>
</feature>
<feature type="transmembrane region" description="Helical" evidence="1">
    <location>
        <begin position="22"/>
        <end position="44"/>
    </location>
</feature>
<keyword evidence="3" id="KW-1185">Reference proteome</keyword>
<gene>
    <name evidence="2" type="ORF">Thiowin_01750</name>
</gene>
<evidence type="ECO:0000313" key="2">
    <source>
        <dbReference type="EMBL" id="WPL16776.1"/>
    </source>
</evidence>
<evidence type="ECO:0000256" key="1">
    <source>
        <dbReference type="SAM" id="Phobius"/>
    </source>
</evidence>
<dbReference type="EMBL" id="CP121472">
    <property type="protein sequence ID" value="WPL16776.1"/>
    <property type="molecule type" value="Genomic_DNA"/>
</dbReference>
<dbReference type="RefSeq" id="WP_328987308.1">
    <property type="nucleotide sequence ID" value="NZ_CP121472.1"/>
</dbReference>
<proteinExistence type="predicted"/>
<organism evidence="2 3">
    <name type="scientific">Thiorhodovibrio winogradskyi</name>
    <dbReference type="NCBI Taxonomy" id="77007"/>
    <lineage>
        <taxon>Bacteria</taxon>
        <taxon>Pseudomonadati</taxon>
        <taxon>Pseudomonadota</taxon>
        <taxon>Gammaproteobacteria</taxon>
        <taxon>Chromatiales</taxon>
        <taxon>Chromatiaceae</taxon>
        <taxon>Thiorhodovibrio</taxon>
    </lineage>
</organism>
<feature type="transmembrane region" description="Helical" evidence="1">
    <location>
        <begin position="87"/>
        <end position="106"/>
    </location>
</feature>
<keyword evidence="1" id="KW-0812">Transmembrane</keyword>
<feature type="transmembrane region" description="Helical" evidence="1">
    <location>
        <begin position="56"/>
        <end position="75"/>
    </location>
</feature>
<dbReference type="Proteomes" id="UP001432180">
    <property type="component" value="Chromosome"/>
</dbReference>
<name>A0ABZ0S724_9GAMM</name>
<accession>A0ABZ0S724</accession>
<reference evidence="2 3" key="1">
    <citation type="journal article" date="2023" name="Microorganisms">
        <title>Thiorhodovibrio frisius and Trv. litoralis spp. nov., Two Novel Members from a Clade of Fastidious Purple Sulfur Bacteria That Exhibit Unique Red-Shifted Light-Harvesting Capabilities.</title>
        <authorList>
            <person name="Methner A."/>
            <person name="Kuzyk S.B."/>
            <person name="Petersen J."/>
            <person name="Bauer S."/>
            <person name="Brinkmann H."/>
            <person name="Sichau K."/>
            <person name="Wanner G."/>
            <person name="Wolf J."/>
            <person name="Neumann-Schaal M."/>
            <person name="Henke P."/>
            <person name="Tank M."/>
            <person name="Sproer C."/>
            <person name="Bunk B."/>
            <person name="Overmann J."/>
        </authorList>
    </citation>
    <scope>NUCLEOTIDE SEQUENCE [LARGE SCALE GENOMIC DNA]</scope>
    <source>
        <strain evidence="2 3">DSM 6702</strain>
    </source>
</reference>